<organism evidence="4 5">
    <name type="scientific">Microbacterium schleiferi</name>
    <dbReference type="NCBI Taxonomy" id="69362"/>
    <lineage>
        <taxon>Bacteria</taxon>
        <taxon>Bacillati</taxon>
        <taxon>Actinomycetota</taxon>
        <taxon>Actinomycetes</taxon>
        <taxon>Micrococcales</taxon>
        <taxon>Microbacteriaceae</taxon>
        <taxon>Microbacterium</taxon>
    </lineage>
</organism>
<dbReference type="GO" id="GO:0016787">
    <property type="term" value="F:hydrolase activity"/>
    <property type="evidence" value="ECO:0007669"/>
    <property type="project" value="UniProtKB-KW"/>
</dbReference>
<name>A0ABU7V1N7_9MICO</name>
<keyword evidence="2 4" id="KW-0378">Hydrolase</keyword>
<dbReference type="Proteomes" id="UP001351900">
    <property type="component" value="Unassembled WGS sequence"/>
</dbReference>
<gene>
    <name evidence="4" type="ORF">V2V91_00465</name>
</gene>
<dbReference type="EC" id="3.6.-.-" evidence="4"/>
<evidence type="ECO:0000259" key="3">
    <source>
        <dbReference type="PROSITE" id="PS51462"/>
    </source>
</evidence>
<comment type="caution">
    <text evidence="4">The sequence shown here is derived from an EMBL/GenBank/DDBJ whole genome shotgun (WGS) entry which is preliminary data.</text>
</comment>
<dbReference type="PANTHER" id="PTHR11839">
    <property type="entry name" value="UDP/ADP-SUGAR PYROPHOSPHATASE"/>
    <property type="match status" value="1"/>
</dbReference>
<dbReference type="Gene3D" id="3.90.79.10">
    <property type="entry name" value="Nucleoside Triphosphate Pyrophosphohydrolase"/>
    <property type="match status" value="1"/>
</dbReference>
<dbReference type="InterPro" id="IPR015797">
    <property type="entry name" value="NUDIX_hydrolase-like_dom_sf"/>
</dbReference>
<keyword evidence="5" id="KW-1185">Reference proteome</keyword>
<dbReference type="PROSITE" id="PS51462">
    <property type="entry name" value="NUDIX"/>
    <property type="match status" value="1"/>
</dbReference>
<evidence type="ECO:0000256" key="1">
    <source>
        <dbReference type="ARBA" id="ARBA00001946"/>
    </source>
</evidence>
<proteinExistence type="predicted"/>
<dbReference type="CDD" id="cd24161">
    <property type="entry name" value="NUDIX_ADPRase_Ndx2"/>
    <property type="match status" value="1"/>
</dbReference>
<sequence length="181" mass="19527">MSWRTQSSRSVYENRWIAVREDTVSGPAGAGIYGVVRMQHPAVFVVAVDTHDRVCLVTLERYPTGSRSVEVPSGGSDGEPPREAAARELREETGLQASELTEIGFMYALNGIADAPEHVFLATGLKPVPGADATDRQEEGIDEMSWVPFPEVLGMIRDGAITDGETIAALMFAAIHLGRVS</sequence>
<evidence type="ECO:0000313" key="4">
    <source>
        <dbReference type="EMBL" id="MEF2253604.1"/>
    </source>
</evidence>
<dbReference type="SUPFAM" id="SSF55811">
    <property type="entry name" value="Nudix"/>
    <property type="match status" value="1"/>
</dbReference>
<reference evidence="4 5" key="1">
    <citation type="submission" date="2024-01" db="EMBL/GenBank/DDBJ databases">
        <title>the genome sequence of strain Microbacterium schleiferi NBRC 15075.</title>
        <authorList>
            <person name="Ding Y."/>
            <person name="Zhang G."/>
        </authorList>
    </citation>
    <scope>NUCLEOTIDE SEQUENCE [LARGE SCALE GENOMIC DNA]</scope>
    <source>
        <strain evidence="4 5">NBRC 15075</strain>
    </source>
</reference>
<dbReference type="InterPro" id="IPR000086">
    <property type="entry name" value="NUDIX_hydrolase_dom"/>
</dbReference>
<evidence type="ECO:0000313" key="5">
    <source>
        <dbReference type="Proteomes" id="UP001351900"/>
    </source>
</evidence>
<comment type="cofactor">
    <cofactor evidence="1">
        <name>Mg(2+)</name>
        <dbReference type="ChEBI" id="CHEBI:18420"/>
    </cofactor>
</comment>
<accession>A0ABU7V1N7</accession>
<protein>
    <submittedName>
        <fullName evidence="4">NUDIX hydrolase</fullName>
        <ecNumber evidence="4">3.6.-.-</ecNumber>
    </submittedName>
</protein>
<evidence type="ECO:0000256" key="2">
    <source>
        <dbReference type="ARBA" id="ARBA00022801"/>
    </source>
</evidence>
<dbReference type="EMBL" id="JAZHOV010000001">
    <property type="protein sequence ID" value="MEF2253604.1"/>
    <property type="molecule type" value="Genomic_DNA"/>
</dbReference>
<dbReference type="RefSeq" id="WP_331790385.1">
    <property type="nucleotide sequence ID" value="NZ_BAAAUO010000003.1"/>
</dbReference>
<feature type="domain" description="Nudix hydrolase" evidence="3">
    <location>
        <begin position="38"/>
        <end position="169"/>
    </location>
</feature>
<dbReference type="PANTHER" id="PTHR11839:SF18">
    <property type="entry name" value="NUDIX HYDROLASE DOMAIN-CONTAINING PROTEIN"/>
    <property type="match status" value="1"/>
</dbReference>
<dbReference type="Pfam" id="PF00293">
    <property type="entry name" value="NUDIX"/>
    <property type="match status" value="1"/>
</dbReference>